<evidence type="ECO:0000313" key="2">
    <source>
        <dbReference type="Proteomes" id="UP000308600"/>
    </source>
</evidence>
<dbReference type="EMBL" id="ML208283">
    <property type="protein sequence ID" value="TFK72643.1"/>
    <property type="molecule type" value="Genomic_DNA"/>
</dbReference>
<name>A0ACD3B3L2_9AGAR</name>
<gene>
    <name evidence="1" type="ORF">BDN72DRAFT_835949</name>
</gene>
<reference evidence="1 2" key="1">
    <citation type="journal article" date="2019" name="Nat. Ecol. Evol.">
        <title>Megaphylogeny resolves global patterns of mushroom evolution.</title>
        <authorList>
            <person name="Varga T."/>
            <person name="Krizsan K."/>
            <person name="Foldi C."/>
            <person name="Dima B."/>
            <person name="Sanchez-Garcia M."/>
            <person name="Sanchez-Ramirez S."/>
            <person name="Szollosi G.J."/>
            <person name="Szarkandi J.G."/>
            <person name="Papp V."/>
            <person name="Albert L."/>
            <person name="Andreopoulos W."/>
            <person name="Angelini C."/>
            <person name="Antonin V."/>
            <person name="Barry K.W."/>
            <person name="Bougher N.L."/>
            <person name="Buchanan P."/>
            <person name="Buyck B."/>
            <person name="Bense V."/>
            <person name="Catcheside P."/>
            <person name="Chovatia M."/>
            <person name="Cooper J."/>
            <person name="Damon W."/>
            <person name="Desjardin D."/>
            <person name="Finy P."/>
            <person name="Geml J."/>
            <person name="Haridas S."/>
            <person name="Hughes K."/>
            <person name="Justo A."/>
            <person name="Karasinski D."/>
            <person name="Kautmanova I."/>
            <person name="Kiss B."/>
            <person name="Kocsube S."/>
            <person name="Kotiranta H."/>
            <person name="LaButti K.M."/>
            <person name="Lechner B.E."/>
            <person name="Liimatainen K."/>
            <person name="Lipzen A."/>
            <person name="Lukacs Z."/>
            <person name="Mihaltcheva S."/>
            <person name="Morgado L.N."/>
            <person name="Niskanen T."/>
            <person name="Noordeloos M.E."/>
            <person name="Ohm R.A."/>
            <person name="Ortiz-Santana B."/>
            <person name="Ovrebo C."/>
            <person name="Racz N."/>
            <person name="Riley R."/>
            <person name="Savchenko A."/>
            <person name="Shiryaev A."/>
            <person name="Soop K."/>
            <person name="Spirin V."/>
            <person name="Szebenyi C."/>
            <person name="Tomsovsky M."/>
            <person name="Tulloss R.E."/>
            <person name="Uehling J."/>
            <person name="Grigoriev I.V."/>
            <person name="Vagvolgyi C."/>
            <person name="Papp T."/>
            <person name="Martin F.M."/>
            <person name="Miettinen O."/>
            <person name="Hibbett D.S."/>
            <person name="Nagy L.G."/>
        </authorList>
    </citation>
    <scope>NUCLEOTIDE SEQUENCE [LARGE SCALE GENOMIC DNA]</scope>
    <source>
        <strain evidence="1 2">NL-1719</strain>
    </source>
</reference>
<sequence length="286" mass="32239">MSSSLHFRQANLDTSPGPVLIGGLISTALWGVTCVQTYTYFTRKSRDGPAYKAIIAFLFVLDVLDSVLLGHFLYFYLITHSTNPIASLPPPWSCTGRGIVSFLSDFIIRMMFGIRVYKFSQKNLILIIWITMISLIPFAFGLYSMSMAFQIHSYAHLEPPYSIAVYVIFSANVVADLSIAISLCYLLYRSRTGFRRTDLLIRTLMVYTVNTGVIVALDTTFLLTTFVTMPQSLIYDIPYLPLVKLHLNAYLACLNAREAIQEKLQMQDLIFVESELTCTPGISERS</sequence>
<keyword evidence="2" id="KW-1185">Reference proteome</keyword>
<organism evidence="1 2">
    <name type="scientific">Pluteus cervinus</name>
    <dbReference type="NCBI Taxonomy" id="181527"/>
    <lineage>
        <taxon>Eukaryota</taxon>
        <taxon>Fungi</taxon>
        <taxon>Dikarya</taxon>
        <taxon>Basidiomycota</taxon>
        <taxon>Agaricomycotina</taxon>
        <taxon>Agaricomycetes</taxon>
        <taxon>Agaricomycetidae</taxon>
        <taxon>Agaricales</taxon>
        <taxon>Pluteineae</taxon>
        <taxon>Pluteaceae</taxon>
        <taxon>Pluteus</taxon>
    </lineage>
</organism>
<accession>A0ACD3B3L2</accession>
<proteinExistence type="predicted"/>
<dbReference type="Proteomes" id="UP000308600">
    <property type="component" value="Unassembled WGS sequence"/>
</dbReference>
<protein>
    <submittedName>
        <fullName evidence="1">Uncharacterized protein</fullName>
    </submittedName>
</protein>
<evidence type="ECO:0000313" key="1">
    <source>
        <dbReference type="EMBL" id="TFK72643.1"/>
    </source>
</evidence>